<keyword evidence="3" id="KW-1185">Reference proteome</keyword>
<accession>A0A1M6FQE2</accession>
<sequence length="138" mass="16190">MNYKKIIFSILFLLISLISFIILTNCKSSQNSNSSSDEKIIKEFRSHQKYSSSELKAIEIKYLGKVDNYKIYYVSYKEQVSANEKPFIKDNYIFPIAAQTRIVGIKEKELYTLGNMLYETQINVQQLYNLVLKVDNYK</sequence>
<dbReference type="AlphaFoldDB" id="A0A1M6FQE2"/>
<feature type="transmembrane region" description="Helical" evidence="1">
    <location>
        <begin position="6"/>
        <end position="26"/>
    </location>
</feature>
<evidence type="ECO:0000256" key="1">
    <source>
        <dbReference type="SAM" id="Phobius"/>
    </source>
</evidence>
<reference evidence="2 3" key="1">
    <citation type="submission" date="2016-11" db="EMBL/GenBank/DDBJ databases">
        <authorList>
            <person name="Jaros S."/>
            <person name="Januszkiewicz K."/>
            <person name="Wedrychowicz H."/>
        </authorList>
    </citation>
    <scope>NUCLEOTIDE SEQUENCE [LARGE SCALE GENOMIC DNA]</scope>
    <source>
        <strain evidence="2 3">DSM 21864</strain>
    </source>
</reference>
<proteinExistence type="predicted"/>
<dbReference type="EMBL" id="FQZO01000002">
    <property type="protein sequence ID" value="SHI99874.1"/>
    <property type="molecule type" value="Genomic_DNA"/>
</dbReference>
<gene>
    <name evidence="2" type="ORF">SAMN05444401_2034</name>
</gene>
<dbReference type="RefSeq" id="WP_073006074.1">
    <property type="nucleotide sequence ID" value="NZ_FQZO01000002.1"/>
</dbReference>
<protein>
    <submittedName>
        <fullName evidence="2">Uncharacterized protein</fullName>
    </submittedName>
</protein>
<keyword evidence="1" id="KW-0812">Transmembrane</keyword>
<dbReference type="OrthoDB" id="9816557at2"/>
<keyword evidence="1" id="KW-0472">Membrane</keyword>
<organism evidence="2 3">
    <name type="scientific">Clostridium amylolyticum</name>
    <dbReference type="NCBI Taxonomy" id="1121298"/>
    <lineage>
        <taxon>Bacteria</taxon>
        <taxon>Bacillati</taxon>
        <taxon>Bacillota</taxon>
        <taxon>Clostridia</taxon>
        <taxon>Eubacteriales</taxon>
        <taxon>Clostridiaceae</taxon>
        <taxon>Clostridium</taxon>
    </lineage>
</organism>
<dbReference type="Proteomes" id="UP000184080">
    <property type="component" value="Unassembled WGS sequence"/>
</dbReference>
<name>A0A1M6FQE2_9CLOT</name>
<keyword evidence="1" id="KW-1133">Transmembrane helix</keyword>
<evidence type="ECO:0000313" key="2">
    <source>
        <dbReference type="EMBL" id="SHI99874.1"/>
    </source>
</evidence>
<evidence type="ECO:0000313" key="3">
    <source>
        <dbReference type="Proteomes" id="UP000184080"/>
    </source>
</evidence>